<keyword evidence="1" id="KW-0812">Transmembrane</keyword>
<accession>U5PWB0</accession>
<feature type="transmembrane region" description="Helical" evidence="1">
    <location>
        <begin position="12"/>
        <end position="31"/>
    </location>
</feature>
<keyword evidence="3" id="KW-1185">Reference proteome</keyword>
<organism evidence="2 3">
    <name type="scientific">Bacillus phage Slash</name>
    <dbReference type="NCBI Taxonomy" id="1406790"/>
    <lineage>
        <taxon>Viruses</taxon>
        <taxon>Duplodnaviria</taxon>
        <taxon>Heunggongvirae</taxon>
        <taxon>Uroviricota</taxon>
        <taxon>Caudoviricetes</taxon>
        <taxon>Slashvirus</taxon>
        <taxon>Slashvirus slash</taxon>
    </lineage>
</organism>
<evidence type="ECO:0000313" key="2">
    <source>
        <dbReference type="EMBL" id="AGY48290.1"/>
    </source>
</evidence>
<dbReference type="Proteomes" id="UP000017660">
    <property type="component" value="Segment"/>
</dbReference>
<dbReference type="GeneID" id="18989702"/>
<protein>
    <submittedName>
        <fullName evidence="2">Uncharacterized protein</fullName>
    </submittedName>
</protein>
<keyword evidence="1" id="KW-1133">Transmembrane helix</keyword>
<keyword evidence="1" id="KW-0472">Membrane</keyword>
<gene>
    <name evidence="2" type="ORF">Slash_1</name>
</gene>
<dbReference type="EMBL" id="KF669661">
    <property type="protein sequence ID" value="AGY48290.1"/>
    <property type="molecule type" value="Genomic_DNA"/>
</dbReference>
<dbReference type="RefSeq" id="YP_008771903.1">
    <property type="nucleotide sequence ID" value="NC_022774.1"/>
</dbReference>
<reference evidence="2 3" key="1">
    <citation type="journal article" date="2013" name="Genome Announc.">
        <title>Complete Genome of Bacillus megaterium Siphophage Slash.</title>
        <authorList>
            <person name="Decrescenzo A.J."/>
            <person name="Ritter M.A."/>
            <person name="Chamakura K.R."/>
            <person name="Kuty Everett G.F."/>
        </authorList>
    </citation>
    <scope>NUCLEOTIDE SEQUENCE [LARGE SCALE GENOMIC DNA]</scope>
</reference>
<evidence type="ECO:0000313" key="3">
    <source>
        <dbReference type="Proteomes" id="UP000017660"/>
    </source>
</evidence>
<proteinExistence type="predicted"/>
<name>U5PWB0_9CAUD</name>
<sequence length="57" mass="6810">MFGMWTPSWKFVILLFFVMLPVLPFFVIKWISELLLKCSEWIINSYGNLISKILDKL</sequence>
<evidence type="ECO:0000256" key="1">
    <source>
        <dbReference type="SAM" id="Phobius"/>
    </source>
</evidence>
<dbReference type="KEGG" id="vg:18989702"/>